<dbReference type="STRING" id="1901.BB341_16110"/>
<accession>B5GPH3</accession>
<dbReference type="AlphaFoldDB" id="B5GPH3"/>
<name>B5GPH3_STRCL</name>
<evidence type="ECO:0000313" key="1">
    <source>
        <dbReference type="EMBL" id="EFG07542.1"/>
    </source>
</evidence>
<gene>
    <name evidence="1" type="ORF">SCLAV_2469</name>
</gene>
<dbReference type="KEGG" id="sclf:BB341_16110"/>
<organism evidence="1 2">
    <name type="scientific">Streptomyces clavuligerus</name>
    <dbReference type="NCBI Taxonomy" id="1901"/>
    <lineage>
        <taxon>Bacteria</taxon>
        <taxon>Bacillati</taxon>
        <taxon>Actinomycetota</taxon>
        <taxon>Actinomycetes</taxon>
        <taxon>Kitasatosporales</taxon>
        <taxon>Streptomycetaceae</taxon>
        <taxon>Streptomyces</taxon>
    </lineage>
</organism>
<dbReference type="eggNOG" id="ENOG5033PWK">
    <property type="taxonomic scope" value="Bacteria"/>
</dbReference>
<protein>
    <submittedName>
        <fullName evidence="1">Uncharacterized protein</fullName>
    </submittedName>
</protein>
<dbReference type="GeneID" id="93730964"/>
<dbReference type="OrthoDB" id="3504852at2"/>
<evidence type="ECO:0000313" key="2">
    <source>
        <dbReference type="Proteomes" id="UP000002357"/>
    </source>
</evidence>
<proteinExistence type="predicted"/>
<sequence>MDPNDPIARRFPLVARPRPACLPLAERVHGLLDLSETAVQQADPVRASAVYNQSALIASDLGLPALARELCHQHAHAYLWACPLPGQSAIRALEPVVNLARLHARAGKGDTARQYLHTLYEAVTTGTAVQLDSITVPAHLTATTEDRRQVRTWLWTVLLADGTRALTSQGRWNEALTHIESHRGVGQRLLDGRQVAVLAALTAGRTAEAVGLLHDSAPGEPWEQAVAVCLTAVCRRGSGLPADRPTSVLSDMYERLEPEPGTAVFNTRLGLTILDITGNADAHRARCLVGHLHRRATALNDGYAARENLTHPMFTALATDVQQKQCRDLVIACALGAGTIPDELFAQLTVALRRSDHTIREAEQAR</sequence>
<dbReference type="Proteomes" id="UP000002357">
    <property type="component" value="Chromosome"/>
</dbReference>
<dbReference type="RefSeq" id="WP_003953653.1">
    <property type="nucleotide sequence ID" value="NZ_CM000913.1"/>
</dbReference>
<dbReference type="EMBL" id="CM000913">
    <property type="protein sequence ID" value="EFG07542.1"/>
    <property type="molecule type" value="Genomic_DNA"/>
</dbReference>
<reference evidence="1 2" key="1">
    <citation type="journal article" date="2010" name="Genome Biol. Evol.">
        <title>The sequence of a 1.8-mb bacterial linear plasmid reveals a rich evolutionary reservoir of secondary metabolic pathways.</title>
        <authorList>
            <person name="Medema M.H."/>
            <person name="Trefzer A."/>
            <person name="Kovalchuk A."/>
            <person name="van den Berg M."/>
            <person name="Mueller U."/>
            <person name="Heijne W."/>
            <person name="Wu L."/>
            <person name="Alam M.T."/>
            <person name="Ronning C.M."/>
            <person name="Nierman W.C."/>
            <person name="Bovenberg R.A.L."/>
            <person name="Breitling R."/>
            <person name="Takano E."/>
        </authorList>
    </citation>
    <scope>NUCLEOTIDE SEQUENCE [LARGE SCALE GENOMIC DNA]</scope>
    <source>
        <strain evidence="2">ATCC 27064 / DSM 738 / JCM 4710 / NBRC 13307 / NCIMB 12785 / NRRL 3585 / VKM Ac-602</strain>
    </source>
</reference>
<keyword evidence="2" id="KW-1185">Reference proteome</keyword>